<organism evidence="2 3">
    <name type="scientific">Actinoplanes regularis</name>
    <dbReference type="NCBI Taxonomy" id="52697"/>
    <lineage>
        <taxon>Bacteria</taxon>
        <taxon>Bacillati</taxon>
        <taxon>Actinomycetota</taxon>
        <taxon>Actinomycetes</taxon>
        <taxon>Micromonosporales</taxon>
        <taxon>Micromonosporaceae</taxon>
        <taxon>Actinoplanes</taxon>
    </lineage>
</organism>
<keyword evidence="3" id="KW-1185">Reference proteome</keyword>
<feature type="region of interest" description="Disordered" evidence="1">
    <location>
        <begin position="128"/>
        <end position="200"/>
    </location>
</feature>
<protein>
    <submittedName>
        <fullName evidence="2">Uncharacterized protein</fullName>
    </submittedName>
</protein>
<gene>
    <name evidence="2" type="ORF">SAMN06264365_13512</name>
</gene>
<evidence type="ECO:0000313" key="2">
    <source>
        <dbReference type="EMBL" id="SNT04591.1"/>
    </source>
</evidence>
<sequence>MDHLAVCLPPGQLDDAVDRHCRVSDFEHAFEEQIFVGRQAMLSKVVQSRSRGVTFTIIEPDLTHDPGQIDTFIADHDGAGVANPMASCSSAVNTAVPRPRPRRPDPTSAAAFSPSGCSRRWYATGAAARNGATGRPSSVEAVSQEETSRSTRGTTKHPVQRGPVGVQRGFPAAAPGDEVPHLTRQHGVRRRRRCRTSARS</sequence>
<feature type="region of interest" description="Disordered" evidence="1">
    <location>
        <begin position="92"/>
        <end position="114"/>
    </location>
</feature>
<dbReference type="Proteomes" id="UP000198415">
    <property type="component" value="Unassembled WGS sequence"/>
</dbReference>
<feature type="compositionally biased region" description="Basic residues" evidence="1">
    <location>
        <begin position="183"/>
        <end position="200"/>
    </location>
</feature>
<accession>A0A239JF96</accession>
<dbReference type="EMBL" id="FZNR01000035">
    <property type="protein sequence ID" value="SNT04591.1"/>
    <property type="molecule type" value="Genomic_DNA"/>
</dbReference>
<dbReference type="AlphaFoldDB" id="A0A239JF96"/>
<proteinExistence type="predicted"/>
<dbReference type="Gene3D" id="3.10.180.10">
    <property type="entry name" value="2,3-Dihydroxybiphenyl 1,2-Dioxygenase, domain 1"/>
    <property type="match status" value="1"/>
</dbReference>
<evidence type="ECO:0000256" key="1">
    <source>
        <dbReference type="SAM" id="MobiDB-lite"/>
    </source>
</evidence>
<reference evidence="2 3" key="1">
    <citation type="submission" date="2017-06" db="EMBL/GenBank/DDBJ databases">
        <authorList>
            <person name="Kim H.J."/>
            <person name="Triplett B.A."/>
        </authorList>
    </citation>
    <scope>NUCLEOTIDE SEQUENCE [LARGE SCALE GENOMIC DNA]</scope>
    <source>
        <strain evidence="2 3">DSM 43151</strain>
    </source>
</reference>
<evidence type="ECO:0000313" key="3">
    <source>
        <dbReference type="Proteomes" id="UP000198415"/>
    </source>
</evidence>
<feature type="compositionally biased region" description="Polar residues" evidence="1">
    <location>
        <begin position="140"/>
        <end position="153"/>
    </location>
</feature>
<dbReference type="InterPro" id="IPR029068">
    <property type="entry name" value="Glyas_Bleomycin-R_OHBP_Dase"/>
</dbReference>
<name>A0A239JF96_9ACTN</name>
<dbReference type="SUPFAM" id="SSF54593">
    <property type="entry name" value="Glyoxalase/Bleomycin resistance protein/Dihydroxybiphenyl dioxygenase"/>
    <property type="match status" value="1"/>
</dbReference>